<feature type="transmembrane region" description="Helical" evidence="1">
    <location>
        <begin position="37"/>
        <end position="57"/>
    </location>
</feature>
<dbReference type="SUPFAM" id="SSF52540">
    <property type="entry name" value="P-loop containing nucleoside triphosphate hydrolases"/>
    <property type="match status" value="1"/>
</dbReference>
<proteinExistence type="predicted"/>
<dbReference type="Gene3D" id="3.40.50.300">
    <property type="entry name" value="P-loop containing nucleotide triphosphate hydrolases"/>
    <property type="match status" value="1"/>
</dbReference>
<dbReference type="PANTHER" id="PTHR42714">
    <property type="entry name" value="TRNA MODIFICATION GTPASE GTPBP3"/>
    <property type="match status" value="1"/>
</dbReference>
<keyword evidence="4" id="KW-1185">Reference proteome</keyword>
<dbReference type="Pfam" id="PF01926">
    <property type="entry name" value="MMR_HSR1"/>
    <property type="match status" value="1"/>
</dbReference>
<keyword evidence="1" id="KW-0812">Transmembrane</keyword>
<dbReference type="AlphaFoldDB" id="A0A7D6ERY8"/>
<keyword evidence="1" id="KW-1133">Transmembrane helix</keyword>
<accession>A0A7D6ERY8</accession>
<dbReference type="InterPro" id="IPR027417">
    <property type="entry name" value="P-loop_NTPase"/>
</dbReference>
<protein>
    <submittedName>
        <fullName evidence="3">50S ribosome-binding GTPase</fullName>
    </submittedName>
</protein>
<evidence type="ECO:0000313" key="4">
    <source>
        <dbReference type="Proteomes" id="UP000261812"/>
    </source>
</evidence>
<evidence type="ECO:0000256" key="1">
    <source>
        <dbReference type="SAM" id="Phobius"/>
    </source>
</evidence>
<dbReference type="InterPro" id="IPR006073">
    <property type="entry name" value="GTP-bd"/>
</dbReference>
<feature type="domain" description="G" evidence="2">
    <location>
        <begin position="283"/>
        <end position="391"/>
    </location>
</feature>
<dbReference type="KEGG" id="tsq:D3A95_13160"/>
<evidence type="ECO:0000313" key="3">
    <source>
        <dbReference type="EMBL" id="QLL29826.1"/>
    </source>
</evidence>
<name>A0A7D6ERY8_9CYAN</name>
<gene>
    <name evidence="3" type="ORF">D3A95_13160</name>
</gene>
<dbReference type="GO" id="GO:0002098">
    <property type="term" value="P:tRNA wobble uridine modification"/>
    <property type="evidence" value="ECO:0007669"/>
    <property type="project" value="TreeGrafter"/>
</dbReference>
<organism evidence="3 4">
    <name type="scientific">Thermosynechococcus sichuanensis E542</name>
    <dbReference type="NCBI Taxonomy" id="2016101"/>
    <lineage>
        <taxon>Bacteria</taxon>
        <taxon>Bacillati</taxon>
        <taxon>Cyanobacteriota</taxon>
        <taxon>Cyanophyceae</taxon>
        <taxon>Acaryochloridales</taxon>
        <taxon>Thermosynechococcaceae</taxon>
        <taxon>Thermosynechococcus</taxon>
        <taxon>Thermosynechococcus sichuanensis</taxon>
    </lineage>
</organism>
<dbReference type="EMBL" id="CP032152">
    <property type="protein sequence ID" value="QLL29826.1"/>
    <property type="molecule type" value="Genomic_DNA"/>
</dbReference>
<keyword evidence="1" id="KW-0472">Membrane</keyword>
<sequence length="625" mass="71289">MQPSWWQWILFVLPLVAIASFILTAASIQIHAWGLSWVWAVVVVILLLWRWGVAHWLKGQPTEIDSRPFELPRSSDSETDQRALKILQHTLEQSRQDPPPWENWPLFWQRAQTLVSEIAKVYYPNAQRPLLQIYVPQAYRLLRDTIEDVDRWLATLNPILSRVTVGQAVRAYELSRQVAPVARWGFTAWNWAQWLLNPSVAIAKTFTQEQQEKANQALIANLGLTLREQVLKALGLRAIALYSGSLTQLELPTPTPRTDTGTLQDILEQSLPLARAETEPVNVFLVGRTGAGKSSLINSLFAAPTTSVSPLPNTNEIQQYRWQEDLILWDTPGYEDIRGADIQARLRELLPRMDVVLLLTPALDPALAPDITALQLIRQQVRDLPMVVAVTQVDRLRPLREWHPPYDWQRGTRPKEVSIREAVAYRQEQLAAYTPHILPIVNSTPGRMAWGLDALSDTLVNLIAPAKQIRMARWLSDRQTRLQAASRLIDTYCHRITTSQGIADLLKRPVLQFLSTMLTGSPAAAWLLAEQLPLEHLPVILCKLQLAYELYTLLQNASDRIEVPPRPFDLKTLAPLLLQRRSPLDQDTWATGHTLVEFWTQPEPPLTLMARYEDYWQRFAMVPAK</sequence>
<dbReference type="GO" id="GO:0030488">
    <property type="term" value="P:tRNA methylation"/>
    <property type="evidence" value="ECO:0007669"/>
    <property type="project" value="TreeGrafter"/>
</dbReference>
<dbReference type="GO" id="GO:0005525">
    <property type="term" value="F:GTP binding"/>
    <property type="evidence" value="ECO:0007669"/>
    <property type="project" value="InterPro"/>
</dbReference>
<dbReference type="Proteomes" id="UP000261812">
    <property type="component" value="Chromosome"/>
</dbReference>
<feature type="transmembrane region" description="Helical" evidence="1">
    <location>
        <begin position="6"/>
        <end position="25"/>
    </location>
</feature>
<dbReference type="RefSeq" id="WP_181496253.1">
    <property type="nucleotide sequence ID" value="NZ_CP032152.1"/>
</dbReference>
<dbReference type="PANTHER" id="PTHR42714:SF2">
    <property type="entry name" value="TRNA MODIFICATION GTPASE GTPBP3, MITOCHONDRIAL"/>
    <property type="match status" value="1"/>
</dbReference>
<dbReference type="GO" id="GO:0005829">
    <property type="term" value="C:cytosol"/>
    <property type="evidence" value="ECO:0007669"/>
    <property type="project" value="TreeGrafter"/>
</dbReference>
<evidence type="ECO:0000259" key="2">
    <source>
        <dbReference type="Pfam" id="PF01926"/>
    </source>
</evidence>
<reference evidence="4" key="1">
    <citation type="submission" date="2018-09" db="EMBL/GenBank/DDBJ databases">
        <title>Complete genome sequence of thermophilic cyanobacteria strain Thermosynechococcus elongatus PKUAC-SCTE542.</title>
        <authorList>
            <person name="Liang Y."/>
            <person name="Tang J."/>
            <person name="Daroch M."/>
        </authorList>
    </citation>
    <scope>NUCLEOTIDE SEQUENCE [LARGE SCALE GENOMIC DNA]</scope>
    <source>
        <strain evidence="4">E542</strain>
    </source>
</reference>